<dbReference type="PANTHER" id="PTHR31084:SF0">
    <property type="entry name" value="ALPHA-L-FUCOSIDASE 2"/>
    <property type="match status" value="1"/>
</dbReference>
<comment type="caution">
    <text evidence="5">The sequence shown here is derived from an EMBL/GenBank/DDBJ whole genome shotgun (WGS) entry which is preliminary data.</text>
</comment>
<dbReference type="Gene3D" id="1.50.10.10">
    <property type="match status" value="1"/>
</dbReference>
<evidence type="ECO:0000259" key="3">
    <source>
        <dbReference type="Pfam" id="PF21307"/>
    </source>
</evidence>
<protein>
    <recommendedName>
        <fullName evidence="7">Glycosyl hydrolase family 95 N-terminal domain-containing protein</fullName>
    </recommendedName>
</protein>
<organism evidence="5 6">
    <name type="scientific">Rhabdobacter roseus</name>
    <dbReference type="NCBI Taxonomy" id="1655419"/>
    <lineage>
        <taxon>Bacteria</taxon>
        <taxon>Pseudomonadati</taxon>
        <taxon>Bacteroidota</taxon>
        <taxon>Cytophagia</taxon>
        <taxon>Cytophagales</taxon>
        <taxon>Cytophagaceae</taxon>
        <taxon>Rhabdobacter</taxon>
    </lineage>
</organism>
<sequence length="762" mass="86149">MKKSLISLLLSTFIYSITYAQVDSRHNMSFPALPTQWDEALPLGNARLGALIWQKGTSLRFSLDQAELWDLRPMEGLKKPTFTYEWVREQVEKKQYGPVQQQGDAPYDREPAPSKIPGAALEWNSQGWGKVTSAQIDLATATAEVLWESGVKLTTYVHANMPYGSFRFENLKNFNVKLIPPAYQGTGAQAAGGPVEGDDLRRLGYEQGVVQQQDKAITYRQMGWGDFYYTVSVRWKQKDETTWEGAWSISAHAPEQKAVSATIITNNALTLVDSTLRNEHLKWWRTFWEKSAVAIPDPVLEKQYYLEQYKWGSAARRDAPPISLQAVWTADNGRIPPWKGDFHHDLNTQLSYWPGYAANHLEEGLGYLDHLDNNRDTYRDYTQWYFQTDGLNVPGVTTLTGEPMGGWIQYSMSPTVSAWLAQHYYLHWRYSMDREFLEERAYPWFRDVATFLEGVAEKQENGKRQLPLSSSPEINDNKITAWFTKMTNYDVSLVRFVFSKAAELAEVLDLPEDAEYWREVLAEFPTYALSSQGDLMIAPQFPYKASHRHFSHLLAIHPLGEIRWENGAKDQRTIKQSLAVLDQVGPSQWTGYSYAWQGNLKARAKDGKGAAKALKTFAEAFCSPNSFHLNGDQTKSGKSSFTYRPFTLEGNFAFAAGIQEMLLQSYAGAIEVFPAVPAEWKEASFQTLRAEGAFLVSATRVAGQTDEITIRAEQEGTARLKMPFKTHVVQEQNGASVTNVANGYMEIAMQPGGSITLKNGYE</sequence>
<evidence type="ECO:0000259" key="2">
    <source>
        <dbReference type="Pfam" id="PF14498"/>
    </source>
</evidence>
<reference evidence="5 6" key="1">
    <citation type="submission" date="2020-08" db="EMBL/GenBank/DDBJ databases">
        <title>Genomic Encyclopedia of Type Strains, Phase IV (KMG-IV): sequencing the most valuable type-strain genomes for metagenomic binning, comparative biology and taxonomic classification.</title>
        <authorList>
            <person name="Goeker M."/>
        </authorList>
    </citation>
    <scope>NUCLEOTIDE SEQUENCE [LARGE SCALE GENOMIC DNA]</scope>
    <source>
        <strain evidence="5 6">DSM 105074</strain>
    </source>
</reference>
<evidence type="ECO:0000256" key="1">
    <source>
        <dbReference type="SAM" id="SignalP"/>
    </source>
</evidence>
<proteinExistence type="predicted"/>
<dbReference type="Pfam" id="PF22124">
    <property type="entry name" value="Glyco_hydro_95_cat"/>
    <property type="match status" value="1"/>
</dbReference>
<dbReference type="Pfam" id="PF21307">
    <property type="entry name" value="Glyco_hydro_95_C"/>
    <property type="match status" value="1"/>
</dbReference>
<dbReference type="InterPro" id="IPR008928">
    <property type="entry name" value="6-hairpin_glycosidase_sf"/>
</dbReference>
<feature type="domain" description="Glycosyl hydrolase family 95 N-terminal" evidence="2">
    <location>
        <begin position="35"/>
        <end position="156"/>
    </location>
</feature>
<keyword evidence="6" id="KW-1185">Reference proteome</keyword>
<dbReference type="GO" id="GO:0004560">
    <property type="term" value="F:alpha-L-fucosidase activity"/>
    <property type="evidence" value="ECO:0007669"/>
    <property type="project" value="TreeGrafter"/>
</dbReference>
<dbReference type="InterPro" id="IPR049053">
    <property type="entry name" value="AFCA-like_C"/>
</dbReference>
<evidence type="ECO:0000259" key="4">
    <source>
        <dbReference type="Pfam" id="PF22124"/>
    </source>
</evidence>
<keyword evidence="1" id="KW-0732">Signal</keyword>
<dbReference type="EMBL" id="JACHGF010000001">
    <property type="protein sequence ID" value="MBB5282647.1"/>
    <property type="molecule type" value="Genomic_DNA"/>
</dbReference>
<feature type="domain" description="Alpha fucosidase A-like C-terminal" evidence="3">
    <location>
        <begin position="664"/>
        <end position="755"/>
    </location>
</feature>
<dbReference type="PANTHER" id="PTHR31084">
    <property type="entry name" value="ALPHA-L-FUCOSIDASE 2"/>
    <property type="match status" value="1"/>
</dbReference>
<accession>A0A840TLI8</accession>
<dbReference type="InterPro" id="IPR012341">
    <property type="entry name" value="6hp_glycosidase-like_sf"/>
</dbReference>
<feature type="domain" description="Glycosyl hydrolase family 95 catalytic" evidence="4">
    <location>
        <begin position="296"/>
        <end position="662"/>
    </location>
</feature>
<evidence type="ECO:0008006" key="7">
    <source>
        <dbReference type="Google" id="ProtNLM"/>
    </source>
</evidence>
<dbReference type="SUPFAM" id="SSF48208">
    <property type="entry name" value="Six-hairpin glycosidases"/>
    <property type="match status" value="1"/>
</dbReference>
<evidence type="ECO:0000313" key="6">
    <source>
        <dbReference type="Proteomes" id="UP000557307"/>
    </source>
</evidence>
<evidence type="ECO:0000313" key="5">
    <source>
        <dbReference type="EMBL" id="MBB5282647.1"/>
    </source>
</evidence>
<dbReference type="RefSeq" id="WP_184171134.1">
    <property type="nucleotide sequence ID" value="NZ_JACHGF010000001.1"/>
</dbReference>
<feature type="chain" id="PRO_5032452734" description="Glycosyl hydrolase family 95 N-terminal domain-containing protein" evidence="1">
    <location>
        <begin position="21"/>
        <end position="762"/>
    </location>
</feature>
<feature type="signal peptide" evidence="1">
    <location>
        <begin position="1"/>
        <end position="20"/>
    </location>
</feature>
<dbReference type="GO" id="GO:0005975">
    <property type="term" value="P:carbohydrate metabolic process"/>
    <property type="evidence" value="ECO:0007669"/>
    <property type="project" value="InterPro"/>
</dbReference>
<dbReference type="InterPro" id="IPR054363">
    <property type="entry name" value="GH95_cat"/>
</dbReference>
<dbReference type="Proteomes" id="UP000557307">
    <property type="component" value="Unassembled WGS sequence"/>
</dbReference>
<name>A0A840TLI8_9BACT</name>
<gene>
    <name evidence="5" type="ORF">HNQ92_000768</name>
</gene>
<dbReference type="AlphaFoldDB" id="A0A840TLI8"/>
<dbReference type="InterPro" id="IPR027414">
    <property type="entry name" value="GH95_N_dom"/>
</dbReference>
<dbReference type="Pfam" id="PF14498">
    <property type="entry name" value="Glyco_hyd_65N_2"/>
    <property type="match status" value="1"/>
</dbReference>